<feature type="transmembrane region" description="Helical" evidence="1">
    <location>
        <begin position="325"/>
        <end position="346"/>
    </location>
</feature>
<keyword evidence="1" id="KW-1133">Transmembrane helix</keyword>
<feature type="transmembrane region" description="Helical" evidence="1">
    <location>
        <begin position="20"/>
        <end position="40"/>
    </location>
</feature>
<dbReference type="Proteomes" id="UP000199672">
    <property type="component" value="Unassembled WGS sequence"/>
</dbReference>
<evidence type="ECO:0000256" key="1">
    <source>
        <dbReference type="SAM" id="Phobius"/>
    </source>
</evidence>
<keyword evidence="1" id="KW-0472">Membrane</keyword>
<feature type="transmembrane region" description="Helical" evidence="1">
    <location>
        <begin position="47"/>
        <end position="63"/>
    </location>
</feature>
<evidence type="ECO:0008006" key="4">
    <source>
        <dbReference type="Google" id="ProtNLM"/>
    </source>
</evidence>
<dbReference type="AlphaFoldDB" id="A0A1I1KJW4"/>
<dbReference type="EMBL" id="FOMH01000001">
    <property type="protein sequence ID" value="SFC61156.1"/>
    <property type="molecule type" value="Genomic_DNA"/>
</dbReference>
<name>A0A1I1KJW4_9FLAO</name>
<sequence>MNDFFEFLTQNRVDAAEVIFLMLFSLGIALFQTLIFSGLFNLKFPNWLFFVLSPAIVGISFLIDATFPLAAVLFLFISLFFFAIIGMIYAGIQSSKEEKIEREKFNKKHNIPKTTFGQKVLGVLIIAGLFGTFILLAETENLKLLFLIIPGFIILKNIFFPSNKSKFMRLQSILPTSKMDSIAMGMVEVEGDLEEIEPIISPYFNKPCIGYYYKIEKESKPDDDGRTTYSTIFSEVKTGKFKIKDETGSVTVDGEGMEYFFDRVDNQQGGKTRYSETYLRHNDYMFLIGYAASDNGKTIIKKGDSDNVFGIAIPRSISFRNKYKPLLDSFLITLFFISLLIIYIILN</sequence>
<feature type="transmembrane region" description="Helical" evidence="1">
    <location>
        <begin position="142"/>
        <end position="160"/>
    </location>
</feature>
<reference evidence="3" key="1">
    <citation type="submission" date="2016-10" db="EMBL/GenBank/DDBJ databases">
        <authorList>
            <person name="Varghese N."/>
            <person name="Submissions S."/>
        </authorList>
    </citation>
    <scope>NUCLEOTIDE SEQUENCE [LARGE SCALE GENOMIC DNA]</scope>
    <source>
        <strain evidence="3">CGMCC 1.10370</strain>
    </source>
</reference>
<organism evidence="2 3">
    <name type="scientific">Flavobacterium phragmitis</name>
    <dbReference type="NCBI Taxonomy" id="739143"/>
    <lineage>
        <taxon>Bacteria</taxon>
        <taxon>Pseudomonadati</taxon>
        <taxon>Bacteroidota</taxon>
        <taxon>Flavobacteriia</taxon>
        <taxon>Flavobacteriales</taxon>
        <taxon>Flavobacteriaceae</taxon>
        <taxon>Flavobacterium</taxon>
    </lineage>
</organism>
<feature type="transmembrane region" description="Helical" evidence="1">
    <location>
        <begin position="69"/>
        <end position="92"/>
    </location>
</feature>
<keyword evidence="3" id="KW-1185">Reference proteome</keyword>
<protein>
    <recommendedName>
        <fullName evidence="4">RING-type E3 ubiquitin transferase</fullName>
    </recommendedName>
</protein>
<dbReference type="OrthoDB" id="5386209at2"/>
<accession>A0A1I1KJW4</accession>
<proteinExistence type="predicted"/>
<keyword evidence="1" id="KW-0812">Transmembrane</keyword>
<dbReference type="STRING" id="739143.SAMN05216297_101444"/>
<dbReference type="RefSeq" id="WP_091490506.1">
    <property type="nucleotide sequence ID" value="NZ_FOMH01000001.1"/>
</dbReference>
<evidence type="ECO:0000313" key="3">
    <source>
        <dbReference type="Proteomes" id="UP000199672"/>
    </source>
</evidence>
<feature type="transmembrane region" description="Helical" evidence="1">
    <location>
        <begin position="116"/>
        <end position="136"/>
    </location>
</feature>
<gene>
    <name evidence="2" type="ORF">SAMN05216297_101444</name>
</gene>
<evidence type="ECO:0000313" key="2">
    <source>
        <dbReference type="EMBL" id="SFC61156.1"/>
    </source>
</evidence>